<dbReference type="GO" id="GO:0005634">
    <property type="term" value="C:nucleus"/>
    <property type="evidence" value="ECO:0007669"/>
    <property type="project" value="TreeGrafter"/>
</dbReference>
<protein>
    <submittedName>
        <fullName evidence="7">Putative fungal specific transcription factor domain-containing protein</fullName>
    </submittedName>
</protein>
<gene>
    <name evidence="7" type="ORF">UCREL1_7108</name>
</gene>
<feature type="domain" description="Xylanolytic transcriptional activator regulatory" evidence="6">
    <location>
        <begin position="233"/>
        <end position="305"/>
    </location>
</feature>
<feature type="compositionally biased region" description="Low complexity" evidence="4">
    <location>
        <begin position="619"/>
        <end position="633"/>
    </location>
</feature>
<dbReference type="eggNOG" id="ENOG502SIGA">
    <property type="taxonomic scope" value="Eukaryota"/>
</dbReference>
<feature type="compositionally biased region" description="Polar residues" evidence="4">
    <location>
        <begin position="606"/>
        <end position="618"/>
    </location>
</feature>
<keyword evidence="8" id="KW-1185">Reference proteome</keyword>
<evidence type="ECO:0000256" key="4">
    <source>
        <dbReference type="SAM" id="MobiDB-lite"/>
    </source>
</evidence>
<dbReference type="OrthoDB" id="2283488at2759"/>
<feature type="compositionally biased region" description="Basic and acidic residues" evidence="4">
    <location>
        <begin position="1"/>
        <end position="15"/>
    </location>
</feature>
<feature type="region of interest" description="Disordered" evidence="4">
    <location>
        <begin position="1"/>
        <end position="42"/>
    </location>
</feature>
<evidence type="ECO:0000256" key="2">
    <source>
        <dbReference type="ARBA" id="ARBA00023163"/>
    </source>
</evidence>
<evidence type="ECO:0000256" key="3">
    <source>
        <dbReference type="ARBA" id="ARBA00023242"/>
    </source>
</evidence>
<keyword evidence="2" id="KW-0804">Transcription</keyword>
<dbReference type="GO" id="GO:0000435">
    <property type="term" value="P:positive regulation of transcription from RNA polymerase II promoter by galactose"/>
    <property type="evidence" value="ECO:0007669"/>
    <property type="project" value="TreeGrafter"/>
</dbReference>
<dbReference type="AlphaFoldDB" id="M7SHX0"/>
<evidence type="ECO:0000256" key="1">
    <source>
        <dbReference type="ARBA" id="ARBA00023015"/>
    </source>
</evidence>
<dbReference type="Pfam" id="PF04082">
    <property type="entry name" value="Fungal_trans"/>
    <property type="match status" value="1"/>
</dbReference>
<accession>M7SHX0</accession>
<feature type="transmembrane region" description="Helical" evidence="5">
    <location>
        <begin position="47"/>
        <end position="68"/>
    </location>
</feature>
<feature type="compositionally biased region" description="Polar residues" evidence="4">
    <location>
        <begin position="16"/>
        <end position="32"/>
    </location>
</feature>
<dbReference type="InterPro" id="IPR007219">
    <property type="entry name" value="XnlR_reg_dom"/>
</dbReference>
<dbReference type="Proteomes" id="UP000012174">
    <property type="component" value="Unassembled WGS sequence"/>
</dbReference>
<keyword evidence="5" id="KW-0472">Membrane</keyword>
<organism evidence="7 8">
    <name type="scientific">Eutypa lata (strain UCR-EL1)</name>
    <name type="common">Grapevine dieback disease fungus</name>
    <name type="synonym">Eutypa armeniacae</name>
    <dbReference type="NCBI Taxonomy" id="1287681"/>
    <lineage>
        <taxon>Eukaryota</taxon>
        <taxon>Fungi</taxon>
        <taxon>Dikarya</taxon>
        <taxon>Ascomycota</taxon>
        <taxon>Pezizomycotina</taxon>
        <taxon>Sordariomycetes</taxon>
        <taxon>Xylariomycetidae</taxon>
        <taxon>Xylariales</taxon>
        <taxon>Diatrypaceae</taxon>
        <taxon>Eutypa</taxon>
    </lineage>
</organism>
<dbReference type="GO" id="GO:0000981">
    <property type="term" value="F:DNA-binding transcription factor activity, RNA polymerase II-specific"/>
    <property type="evidence" value="ECO:0007669"/>
    <property type="project" value="TreeGrafter"/>
</dbReference>
<evidence type="ECO:0000256" key="5">
    <source>
        <dbReference type="SAM" id="Phobius"/>
    </source>
</evidence>
<dbReference type="EMBL" id="KB706760">
    <property type="protein sequence ID" value="EMR65914.1"/>
    <property type="molecule type" value="Genomic_DNA"/>
</dbReference>
<dbReference type="GO" id="GO:0006351">
    <property type="term" value="P:DNA-templated transcription"/>
    <property type="evidence" value="ECO:0007669"/>
    <property type="project" value="InterPro"/>
</dbReference>
<dbReference type="SMART" id="SM00906">
    <property type="entry name" value="Fungal_trans"/>
    <property type="match status" value="1"/>
</dbReference>
<evidence type="ECO:0000313" key="8">
    <source>
        <dbReference type="Proteomes" id="UP000012174"/>
    </source>
</evidence>
<dbReference type="GO" id="GO:0000978">
    <property type="term" value="F:RNA polymerase II cis-regulatory region sequence-specific DNA binding"/>
    <property type="evidence" value="ECO:0007669"/>
    <property type="project" value="TreeGrafter"/>
</dbReference>
<evidence type="ECO:0000259" key="6">
    <source>
        <dbReference type="SMART" id="SM00906"/>
    </source>
</evidence>
<reference evidence="8" key="1">
    <citation type="journal article" date="2013" name="Genome Announc.">
        <title>Draft genome sequence of the grapevine dieback fungus Eutypa lata UCR-EL1.</title>
        <authorList>
            <person name="Blanco-Ulate B."/>
            <person name="Rolshausen P.E."/>
            <person name="Cantu D."/>
        </authorList>
    </citation>
    <scope>NUCLEOTIDE SEQUENCE [LARGE SCALE GENOMIC DNA]</scope>
    <source>
        <strain evidence="8">UCR-EL1</strain>
    </source>
</reference>
<name>M7SHX0_EUTLA</name>
<dbReference type="PANTHER" id="PTHR47424">
    <property type="entry name" value="REGULATORY PROTEIN GAL4"/>
    <property type="match status" value="1"/>
</dbReference>
<keyword evidence="5" id="KW-0812">Transmembrane</keyword>
<evidence type="ECO:0000313" key="7">
    <source>
        <dbReference type="EMBL" id="EMR65914.1"/>
    </source>
</evidence>
<dbReference type="KEGG" id="ela:UCREL1_7108"/>
<keyword evidence="5" id="KW-1133">Transmembrane helix</keyword>
<feature type="region of interest" description="Disordered" evidence="4">
    <location>
        <begin position="592"/>
        <end position="633"/>
    </location>
</feature>
<dbReference type="GO" id="GO:0008270">
    <property type="term" value="F:zinc ion binding"/>
    <property type="evidence" value="ECO:0007669"/>
    <property type="project" value="InterPro"/>
</dbReference>
<dbReference type="CDD" id="cd12148">
    <property type="entry name" value="fungal_TF_MHR"/>
    <property type="match status" value="1"/>
</dbReference>
<sequence length="678" mass="75370">MRELEIRKRQLEESKSSSTSPVDQSPKASQSERYTERPSGSRNGVRVGSVVYGMYSLPFFIIHLFHFLRTTRPHLELPISTYANSMNSPPRMPPDTLDAGFLPPHQEVHFLALFWRTHYFSFPILNEGQVRREYQALVAGGSPEATRKPSPLIDIILALCIQLGKFHINRAGDSLAHNAGTPKSTYSSLDGIQYYIRCQEAIDQTIESPTIVTVQCYVLSTIYMYEAGFLNRALVVAGKAVGVAMLLGLPNEPPASDPEPEKEVSRRTWWSLFALDTMLSMEGGRMPMIGLSATACHLPSDSPEIAQWLAPHYRHDDACPSWLGFQTQMLRFLQAVRAVHSAFSCKYDDVVNDGHYAAFVNNDQAREECARFLTEPMKEIDAWARDVPQGYYVPRKEGKPFSTDSFVLDLDPNPNILVHCQCQRLLIELQYHHQCMCLYRPFICLAAPPDISTPMSDSKATTSLNHAMALTAMAYQALTTSEALYGVYRVFRWQKTALFTMLGYAYTFPLSHSMAAIRKTVEMGLAVIEMYINMIPDAAPTARIVRILADDMNAVTIGFLTNGSWSSSSSWLTPLGTADLIVGASQTATKLSTTPVPSTSAASLTKSQDSQDISMQEVATTTTPPQASSAPTATDETFNFCQLDIESLPVISDLESQWDAMDTFWTNLDLAENPPTDP</sequence>
<feature type="compositionally biased region" description="Low complexity" evidence="4">
    <location>
        <begin position="592"/>
        <end position="605"/>
    </location>
</feature>
<proteinExistence type="predicted"/>
<dbReference type="OMA" id="YVPRKEG"/>
<keyword evidence="1" id="KW-0805">Transcription regulation</keyword>
<keyword evidence="3" id="KW-0539">Nucleus</keyword>
<dbReference type="HOGENOM" id="CLU_016509_1_0_1"/>
<dbReference type="InterPro" id="IPR051127">
    <property type="entry name" value="Fungal_SecMet_Regulators"/>
</dbReference>
<dbReference type="PANTHER" id="PTHR47424:SF12">
    <property type="entry name" value="TRANSCRIPTION FACTOR ASQA"/>
    <property type="match status" value="1"/>
</dbReference>